<protein>
    <submittedName>
        <fullName evidence="1">Uncharacterized protein</fullName>
    </submittedName>
</protein>
<dbReference type="PROSITE" id="PS50966">
    <property type="entry name" value="ZF_SWIM"/>
    <property type="match status" value="1"/>
</dbReference>
<gene>
    <name evidence="1" type="ORF">A4X03_0g8278</name>
</gene>
<dbReference type="AlphaFoldDB" id="A0A177UKH1"/>
<dbReference type="EMBL" id="LWDD02002395">
    <property type="protein sequence ID" value="KAE8240867.1"/>
    <property type="molecule type" value="Genomic_DNA"/>
</dbReference>
<evidence type="ECO:0000313" key="2">
    <source>
        <dbReference type="Proteomes" id="UP000077671"/>
    </source>
</evidence>
<dbReference type="InterPro" id="IPR007527">
    <property type="entry name" value="Znf_SWIM"/>
</dbReference>
<dbReference type="Pfam" id="PF10551">
    <property type="entry name" value="MULE"/>
    <property type="match status" value="1"/>
</dbReference>
<reference evidence="1" key="1">
    <citation type="submission" date="2016-04" db="EMBL/GenBank/DDBJ databases">
        <authorList>
            <person name="Nguyen H.D."/>
            <person name="Kesanakurti P."/>
            <person name="Cullis J."/>
            <person name="Levesque C.A."/>
            <person name="Hambleton S."/>
        </authorList>
    </citation>
    <scope>NUCLEOTIDE SEQUENCE</scope>
    <source>
        <strain evidence="1">DAOMC 238032</strain>
    </source>
</reference>
<dbReference type="PANTHER" id="PTHR31973">
    <property type="entry name" value="POLYPROTEIN, PUTATIVE-RELATED"/>
    <property type="match status" value="1"/>
</dbReference>
<evidence type="ECO:0000313" key="1">
    <source>
        <dbReference type="EMBL" id="KAE8240867.1"/>
    </source>
</evidence>
<comment type="caution">
    <text evidence="1">The sequence shown here is derived from an EMBL/GenBank/DDBJ whole genome shotgun (WGS) entry which is preliminary data.</text>
</comment>
<name>A0A177UKH1_9BASI</name>
<sequence length="618" mass="69035">MANTQPQKPLCAVGDTFASFEDAEHAVTEYGVANGFSPGVKKSDKTRIVYRCGAKTGSCLWGARVWMGSGSRVKISRLDDMGTHTCIGTLAPYRPAWSKNAFLVRVVQERMTVKSSTPAKEIADVLRKGLNIEVSLDALYKAKKTLLGCHDEELRNQVLYLPAYFAKLKDADPDTIAVMLPDPSQDSQQDTKTEFKRCFIAPGPARIAFDYCRPIVALDGTFLKGKVKMVLLLAATFDANDSLIILAWALVSSESTSSWSWFIKNLKAAFPRIEKPFTTITSDRDKGLLAAVEDELPEVCHAYCCYHLAANLKKHHGASTQPLFWRCVYATSKQEFDRAMGQLRERCKEAADYLCAPEQAHEHWASYAFPNRRWGLVTSNLAEIANALLVPIRSLPLLQLLSSIYEHQQEKYYARRVESQAWQGPLSPTATRNLKVACDAARGMSTVPSCEFSGLVRSGTSAWEVYLPKSNEFPQGACTCGIPQQLLRPCAHLVALSVKLRQQPISHVHSSYSKSTWTTAYNNSFFPVSTSDLPVADWLEGPELTQTKGRRRIKRMEKGKKQKEQRTQPLCSICQEGGHTRKSCSYVHFFQQHEILNDKLQQLYSMRLTAGIGALDDI</sequence>
<dbReference type="GO" id="GO:0008270">
    <property type="term" value="F:zinc ion binding"/>
    <property type="evidence" value="ECO:0007669"/>
    <property type="project" value="InterPro"/>
</dbReference>
<reference evidence="1" key="2">
    <citation type="journal article" date="2019" name="IMA Fungus">
        <title>Genome sequencing and comparison of five Tilletia species to identify candidate genes for the detection of regulated species infecting wheat.</title>
        <authorList>
            <person name="Nguyen H.D.T."/>
            <person name="Sultana T."/>
            <person name="Kesanakurti P."/>
            <person name="Hambleton S."/>
        </authorList>
    </citation>
    <scope>NUCLEOTIDE SEQUENCE</scope>
    <source>
        <strain evidence="1">DAOMC 238032</strain>
    </source>
</reference>
<proteinExistence type="predicted"/>
<dbReference type="Proteomes" id="UP000077671">
    <property type="component" value="Unassembled WGS sequence"/>
</dbReference>
<dbReference type="PANTHER" id="PTHR31973:SF187">
    <property type="entry name" value="MUTATOR TRANSPOSASE MUDRA PROTEIN"/>
    <property type="match status" value="1"/>
</dbReference>
<dbReference type="InterPro" id="IPR018289">
    <property type="entry name" value="MULE_transposase_dom"/>
</dbReference>
<organism evidence="1 2">
    <name type="scientific">Tilletia caries</name>
    <name type="common">wheat bunt fungus</name>
    <dbReference type="NCBI Taxonomy" id="13290"/>
    <lineage>
        <taxon>Eukaryota</taxon>
        <taxon>Fungi</taxon>
        <taxon>Dikarya</taxon>
        <taxon>Basidiomycota</taxon>
        <taxon>Ustilaginomycotina</taxon>
        <taxon>Exobasidiomycetes</taxon>
        <taxon>Tilletiales</taxon>
        <taxon>Tilletiaceae</taxon>
        <taxon>Tilletia</taxon>
    </lineage>
</organism>
<accession>A0A177UKH1</accession>